<reference evidence="2" key="1">
    <citation type="journal article" date="2020" name="Stud. Mycol.">
        <title>101 Dothideomycetes genomes: a test case for predicting lifestyles and emergence of pathogens.</title>
        <authorList>
            <person name="Haridas S."/>
            <person name="Albert R."/>
            <person name="Binder M."/>
            <person name="Bloem J."/>
            <person name="Labutti K."/>
            <person name="Salamov A."/>
            <person name="Andreopoulos B."/>
            <person name="Baker S."/>
            <person name="Barry K."/>
            <person name="Bills G."/>
            <person name="Bluhm B."/>
            <person name="Cannon C."/>
            <person name="Castanera R."/>
            <person name="Culley D."/>
            <person name="Daum C."/>
            <person name="Ezra D."/>
            <person name="Gonzalez J."/>
            <person name="Henrissat B."/>
            <person name="Kuo A."/>
            <person name="Liang C."/>
            <person name="Lipzen A."/>
            <person name="Lutzoni F."/>
            <person name="Magnuson J."/>
            <person name="Mondo S."/>
            <person name="Nolan M."/>
            <person name="Ohm R."/>
            <person name="Pangilinan J."/>
            <person name="Park H.-J."/>
            <person name="Ramirez L."/>
            <person name="Alfaro M."/>
            <person name="Sun H."/>
            <person name="Tritt A."/>
            <person name="Yoshinaga Y."/>
            <person name="Zwiers L.-H."/>
            <person name="Turgeon B."/>
            <person name="Goodwin S."/>
            <person name="Spatafora J."/>
            <person name="Crous P."/>
            <person name="Grigoriev I."/>
        </authorList>
    </citation>
    <scope>NUCLEOTIDE SEQUENCE</scope>
    <source>
        <strain evidence="2">CBS 207.26</strain>
    </source>
</reference>
<proteinExistence type="predicted"/>
<keyword evidence="1" id="KW-0812">Transmembrane</keyword>
<evidence type="ECO:0000256" key="1">
    <source>
        <dbReference type="SAM" id="Phobius"/>
    </source>
</evidence>
<feature type="transmembrane region" description="Helical" evidence="1">
    <location>
        <begin position="16"/>
        <end position="35"/>
    </location>
</feature>
<dbReference type="EMBL" id="ML994725">
    <property type="protein sequence ID" value="KAF2175791.1"/>
    <property type="molecule type" value="Genomic_DNA"/>
</dbReference>
<dbReference type="AlphaFoldDB" id="A0A6A6D8J4"/>
<dbReference type="Proteomes" id="UP000800200">
    <property type="component" value="Unassembled WGS sequence"/>
</dbReference>
<accession>A0A6A6D8J4</accession>
<protein>
    <submittedName>
        <fullName evidence="2">Uncharacterized protein</fullName>
    </submittedName>
</protein>
<organism evidence="2 3">
    <name type="scientific">Zopfia rhizophila CBS 207.26</name>
    <dbReference type="NCBI Taxonomy" id="1314779"/>
    <lineage>
        <taxon>Eukaryota</taxon>
        <taxon>Fungi</taxon>
        <taxon>Dikarya</taxon>
        <taxon>Ascomycota</taxon>
        <taxon>Pezizomycotina</taxon>
        <taxon>Dothideomycetes</taxon>
        <taxon>Dothideomycetes incertae sedis</taxon>
        <taxon>Zopfiaceae</taxon>
        <taxon>Zopfia</taxon>
    </lineage>
</organism>
<evidence type="ECO:0000313" key="3">
    <source>
        <dbReference type="Proteomes" id="UP000800200"/>
    </source>
</evidence>
<gene>
    <name evidence="2" type="ORF">K469DRAFT_701498</name>
</gene>
<keyword evidence="1" id="KW-1133">Transmembrane helix</keyword>
<keyword evidence="3" id="KW-1185">Reference proteome</keyword>
<sequence length="54" mass="6500">MDSGVPEDADDWLRESLLLEIQSLCFFVFVHWYLLKMGDDSRVWRLVLKKRDQV</sequence>
<evidence type="ECO:0000313" key="2">
    <source>
        <dbReference type="EMBL" id="KAF2175791.1"/>
    </source>
</evidence>
<name>A0A6A6D8J4_9PEZI</name>
<keyword evidence="1" id="KW-0472">Membrane</keyword>